<sequence>GSEAGRLELAAFSKCHPGNPSSREVACDQMNWSREL</sequence>
<name>A0A699XAZ2_TANCI</name>
<reference evidence="1" key="1">
    <citation type="journal article" date="2019" name="Sci. Rep.">
        <title>Draft genome of Tanacetum cinerariifolium, the natural source of mosquito coil.</title>
        <authorList>
            <person name="Yamashiro T."/>
            <person name="Shiraishi A."/>
            <person name="Satake H."/>
            <person name="Nakayama K."/>
        </authorList>
    </citation>
    <scope>NUCLEOTIDE SEQUENCE</scope>
</reference>
<gene>
    <name evidence="1" type="ORF">Tci_927107</name>
</gene>
<dbReference type="AlphaFoldDB" id="A0A699XAZ2"/>
<organism evidence="1">
    <name type="scientific">Tanacetum cinerariifolium</name>
    <name type="common">Dalmatian daisy</name>
    <name type="synonym">Chrysanthemum cinerariifolium</name>
    <dbReference type="NCBI Taxonomy" id="118510"/>
    <lineage>
        <taxon>Eukaryota</taxon>
        <taxon>Viridiplantae</taxon>
        <taxon>Streptophyta</taxon>
        <taxon>Embryophyta</taxon>
        <taxon>Tracheophyta</taxon>
        <taxon>Spermatophyta</taxon>
        <taxon>Magnoliopsida</taxon>
        <taxon>eudicotyledons</taxon>
        <taxon>Gunneridae</taxon>
        <taxon>Pentapetalae</taxon>
        <taxon>asterids</taxon>
        <taxon>campanulids</taxon>
        <taxon>Asterales</taxon>
        <taxon>Asteraceae</taxon>
        <taxon>Asteroideae</taxon>
        <taxon>Anthemideae</taxon>
        <taxon>Anthemidinae</taxon>
        <taxon>Tanacetum</taxon>
    </lineage>
</organism>
<proteinExistence type="predicted"/>
<comment type="caution">
    <text evidence="1">The sequence shown here is derived from an EMBL/GenBank/DDBJ whole genome shotgun (WGS) entry which is preliminary data.</text>
</comment>
<protein>
    <submittedName>
        <fullName evidence="1">Uncharacterized protein</fullName>
    </submittedName>
</protein>
<feature type="non-terminal residue" evidence="1">
    <location>
        <position position="1"/>
    </location>
</feature>
<accession>A0A699XAZ2</accession>
<evidence type="ECO:0000313" key="1">
    <source>
        <dbReference type="EMBL" id="GFD55138.1"/>
    </source>
</evidence>
<dbReference type="EMBL" id="BKCJ011814384">
    <property type="protein sequence ID" value="GFD55138.1"/>
    <property type="molecule type" value="Genomic_DNA"/>
</dbReference>